<name>A0A4R5FHI6_9ACTN</name>
<dbReference type="PANTHER" id="PTHR34613:SF1">
    <property type="entry name" value="SLL6017 PROTEIN"/>
    <property type="match status" value="1"/>
</dbReference>
<dbReference type="Proteomes" id="UP000295136">
    <property type="component" value="Unassembled WGS sequence"/>
</dbReference>
<accession>A0A4R5FHI6</accession>
<gene>
    <name evidence="1" type="ORF">E1295_18905</name>
</gene>
<reference evidence="1 2" key="1">
    <citation type="submission" date="2019-03" db="EMBL/GenBank/DDBJ databases">
        <title>Draft genome sequences of novel Actinobacteria.</title>
        <authorList>
            <person name="Sahin N."/>
            <person name="Ay H."/>
            <person name="Saygin H."/>
        </authorList>
    </citation>
    <scope>NUCLEOTIDE SEQUENCE [LARGE SCALE GENOMIC DNA]</scope>
    <source>
        <strain evidence="1 2">6K102</strain>
    </source>
</reference>
<dbReference type="AlphaFoldDB" id="A0A4R5FHI6"/>
<proteinExistence type="predicted"/>
<comment type="caution">
    <text evidence="1">The sequence shown here is derived from an EMBL/GenBank/DDBJ whole genome shotgun (WGS) entry which is preliminary data.</text>
</comment>
<dbReference type="EMBL" id="SMLD01000045">
    <property type="protein sequence ID" value="TDE51183.1"/>
    <property type="molecule type" value="Genomic_DNA"/>
</dbReference>
<protein>
    <recommendedName>
        <fullName evidence="3">DUF4351 domain-containing protein</fullName>
    </recommendedName>
</protein>
<keyword evidence="2" id="KW-1185">Reference proteome</keyword>
<sequence>MPVITPQHEGLTKLVTLDLGHTAQGLRALFDLRIPETGEARLASPDLSEAVPAVCRADGALLYGEDGDKLGVIIETQRGQDDDKHYSWLEYIANFRAREKCQVVLTVICPDRQIARWAAKPIETGHPGLVLNPLVIGPDNTPLITDVAEALGNIGLAVISAVTKSQDPLIKEVLSTLDAALSKIDQKLAGRYGQYIYVSLTGVAQKEWGNLMAMLTHPYQGEFAESLLAEGKAEGRAEGRAEGKAEGQAIGEAKMLQMLLKARGIEVSEEVRERIASCMDTAVLEEWFQRALTADCAEQVFG</sequence>
<evidence type="ECO:0000313" key="2">
    <source>
        <dbReference type="Proteomes" id="UP000295136"/>
    </source>
</evidence>
<dbReference type="RefSeq" id="WP_132631650.1">
    <property type="nucleotide sequence ID" value="NZ_SMLD01000045.1"/>
</dbReference>
<dbReference type="PANTHER" id="PTHR34613">
    <property type="entry name" value="SLL0800 PROTEIN"/>
    <property type="match status" value="1"/>
</dbReference>
<evidence type="ECO:0000313" key="1">
    <source>
        <dbReference type="EMBL" id="TDE51183.1"/>
    </source>
</evidence>
<organism evidence="1 2">
    <name type="scientific">Nonomuraea mesophila</name>
    <dbReference type="NCBI Taxonomy" id="2530382"/>
    <lineage>
        <taxon>Bacteria</taxon>
        <taxon>Bacillati</taxon>
        <taxon>Actinomycetota</taxon>
        <taxon>Actinomycetes</taxon>
        <taxon>Streptosporangiales</taxon>
        <taxon>Streptosporangiaceae</taxon>
        <taxon>Nonomuraea</taxon>
    </lineage>
</organism>
<evidence type="ECO:0008006" key="3">
    <source>
        <dbReference type="Google" id="ProtNLM"/>
    </source>
</evidence>